<feature type="region of interest" description="Disordered" evidence="9">
    <location>
        <begin position="219"/>
        <end position="242"/>
    </location>
</feature>
<dbReference type="InterPro" id="IPR050786">
    <property type="entry name" value="EFG1_rRNA-proc"/>
</dbReference>
<evidence type="ECO:0000256" key="7">
    <source>
        <dbReference type="ARBA" id="ARBA00023242"/>
    </source>
</evidence>
<feature type="coiled-coil region" evidence="8">
    <location>
        <begin position="96"/>
        <end position="130"/>
    </location>
</feature>
<evidence type="ECO:0000256" key="6">
    <source>
        <dbReference type="ARBA" id="ARBA00023054"/>
    </source>
</evidence>
<name>A0A8H7SE50_9FUNG</name>
<keyword evidence="11" id="KW-1185">Reference proteome</keyword>
<evidence type="ECO:0000313" key="10">
    <source>
        <dbReference type="EMBL" id="KAG2226393.1"/>
    </source>
</evidence>
<comment type="caution">
    <text evidence="10">The sequence shown here is derived from an EMBL/GenBank/DDBJ whole genome shotgun (WGS) entry which is preliminary data.</text>
</comment>
<sequence>MKDVKRQQPYHNNGNSNNKNSKKSNANNKKGDSQGKIKKRIRDLKRTLKNGPKTAKAQIESERRLRALDYELGEKYIDDHQEKLYQKYRTVKFLELKKAQRRVKTAKKAVEEAETIDEKEQNKLQEALNKARINELYILHYPKTLPYISLYATNEEKTKQNEKGKSKIEANKKLQQEILDKVQQILDKGGDMNELGKEYRERYREMMVEKGNIPAVKPLVDEHQDQSAEQKQTITEKDDFFA</sequence>
<feature type="compositionally biased region" description="Low complexity" evidence="9">
    <location>
        <begin position="12"/>
        <end position="28"/>
    </location>
</feature>
<proteinExistence type="inferred from homology"/>
<dbReference type="GO" id="GO:0000462">
    <property type="term" value="P:maturation of SSU-rRNA from tricistronic rRNA transcript (SSU-rRNA, 5.8S rRNA, LSU-rRNA)"/>
    <property type="evidence" value="ECO:0007669"/>
    <property type="project" value="TreeGrafter"/>
</dbReference>
<evidence type="ECO:0000256" key="2">
    <source>
        <dbReference type="ARBA" id="ARBA00006916"/>
    </source>
</evidence>
<reference evidence="10 11" key="1">
    <citation type="submission" date="2020-12" db="EMBL/GenBank/DDBJ databases">
        <title>Metabolic potential, ecology and presence of endohyphal bacteria is reflected in genomic diversity of Mucoromycotina.</title>
        <authorList>
            <person name="Muszewska A."/>
            <person name="Okrasinska A."/>
            <person name="Steczkiewicz K."/>
            <person name="Drgas O."/>
            <person name="Orlowska M."/>
            <person name="Perlinska-Lenart U."/>
            <person name="Aleksandrzak-Piekarczyk T."/>
            <person name="Szatraj K."/>
            <person name="Zielenkiewicz U."/>
            <person name="Pilsyk S."/>
            <person name="Malc E."/>
            <person name="Mieczkowski P."/>
            <person name="Kruszewska J.S."/>
            <person name="Biernat P."/>
            <person name="Pawlowska J."/>
        </authorList>
    </citation>
    <scope>NUCLEOTIDE SEQUENCE [LARGE SCALE GENOMIC DNA]</scope>
    <source>
        <strain evidence="10 11">CBS 142.35</strain>
    </source>
</reference>
<dbReference type="GO" id="GO:0030688">
    <property type="term" value="C:preribosome, small subunit precursor"/>
    <property type="evidence" value="ECO:0007669"/>
    <property type="project" value="TreeGrafter"/>
</dbReference>
<dbReference type="EMBL" id="JAEPRB010000017">
    <property type="protein sequence ID" value="KAG2226393.1"/>
    <property type="molecule type" value="Genomic_DNA"/>
</dbReference>
<keyword evidence="5" id="KW-0698">rRNA processing</keyword>
<evidence type="ECO:0000256" key="8">
    <source>
        <dbReference type="SAM" id="Coils"/>
    </source>
</evidence>
<protein>
    <recommendedName>
        <fullName evidence="3">rRNA-processing protein EFG1</fullName>
    </recommendedName>
    <alternativeName>
        <fullName evidence="4">rRNA-processing protein efg1</fullName>
    </alternativeName>
</protein>
<accession>A0A8H7SE50</accession>
<dbReference type="Proteomes" id="UP000646827">
    <property type="component" value="Unassembled WGS sequence"/>
</dbReference>
<evidence type="ECO:0000313" key="11">
    <source>
        <dbReference type="Proteomes" id="UP000646827"/>
    </source>
</evidence>
<comment type="subcellular location">
    <subcellularLocation>
        <location evidence="1">Nucleus</location>
        <location evidence="1">Nucleolus</location>
    </subcellularLocation>
</comment>
<dbReference type="AlphaFoldDB" id="A0A8H7SE50"/>
<evidence type="ECO:0000256" key="3">
    <source>
        <dbReference type="ARBA" id="ARBA00018689"/>
    </source>
</evidence>
<organism evidence="10 11">
    <name type="scientific">Circinella minor</name>
    <dbReference type="NCBI Taxonomy" id="1195481"/>
    <lineage>
        <taxon>Eukaryota</taxon>
        <taxon>Fungi</taxon>
        <taxon>Fungi incertae sedis</taxon>
        <taxon>Mucoromycota</taxon>
        <taxon>Mucoromycotina</taxon>
        <taxon>Mucoromycetes</taxon>
        <taxon>Mucorales</taxon>
        <taxon>Lichtheimiaceae</taxon>
        <taxon>Circinella</taxon>
    </lineage>
</organism>
<dbReference type="Pfam" id="PF10153">
    <property type="entry name" value="Efg1"/>
    <property type="match status" value="1"/>
</dbReference>
<keyword evidence="6 8" id="KW-0175">Coiled coil</keyword>
<dbReference type="InterPro" id="IPR019310">
    <property type="entry name" value="Efg1"/>
</dbReference>
<keyword evidence="7" id="KW-0539">Nucleus</keyword>
<dbReference type="PANTHER" id="PTHR33911">
    <property type="entry name" value="RRNA-PROCESSING PROTEIN EFG1"/>
    <property type="match status" value="1"/>
</dbReference>
<evidence type="ECO:0000256" key="5">
    <source>
        <dbReference type="ARBA" id="ARBA00022552"/>
    </source>
</evidence>
<evidence type="ECO:0000256" key="1">
    <source>
        <dbReference type="ARBA" id="ARBA00004604"/>
    </source>
</evidence>
<dbReference type="OrthoDB" id="47732at2759"/>
<dbReference type="PANTHER" id="PTHR33911:SF1">
    <property type="entry name" value="RRNA-PROCESSING PROTEIN EFG1"/>
    <property type="match status" value="1"/>
</dbReference>
<gene>
    <name evidence="10" type="ORF">INT45_000561</name>
</gene>
<comment type="similarity">
    <text evidence="2">Belongs to the EFG1 family.</text>
</comment>
<evidence type="ECO:0000256" key="9">
    <source>
        <dbReference type="SAM" id="MobiDB-lite"/>
    </source>
</evidence>
<dbReference type="GO" id="GO:0005730">
    <property type="term" value="C:nucleolus"/>
    <property type="evidence" value="ECO:0007669"/>
    <property type="project" value="UniProtKB-SubCell"/>
</dbReference>
<evidence type="ECO:0000256" key="4">
    <source>
        <dbReference type="ARBA" id="ARBA00019827"/>
    </source>
</evidence>
<feature type="region of interest" description="Disordered" evidence="9">
    <location>
        <begin position="1"/>
        <end position="59"/>
    </location>
</feature>